<organism evidence="1">
    <name type="scientific">Oryza meridionalis</name>
    <dbReference type="NCBI Taxonomy" id="40149"/>
    <lineage>
        <taxon>Eukaryota</taxon>
        <taxon>Viridiplantae</taxon>
        <taxon>Streptophyta</taxon>
        <taxon>Embryophyta</taxon>
        <taxon>Tracheophyta</taxon>
        <taxon>Spermatophyta</taxon>
        <taxon>Magnoliopsida</taxon>
        <taxon>Liliopsida</taxon>
        <taxon>Poales</taxon>
        <taxon>Poaceae</taxon>
        <taxon>BOP clade</taxon>
        <taxon>Oryzoideae</taxon>
        <taxon>Oryzeae</taxon>
        <taxon>Oryzinae</taxon>
        <taxon>Oryza</taxon>
    </lineage>
</organism>
<reference evidence="1" key="2">
    <citation type="submission" date="2018-05" db="EMBL/GenBank/DDBJ databases">
        <title>OmerRS3 (Oryza meridionalis Reference Sequence Version 3).</title>
        <authorList>
            <person name="Zhang J."/>
            <person name="Kudrna D."/>
            <person name="Lee S."/>
            <person name="Talag J."/>
            <person name="Welchert J."/>
            <person name="Wing R.A."/>
        </authorList>
    </citation>
    <scope>NUCLEOTIDE SEQUENCE [LARGE SCALE GENOMIC DNA]</scope>
    <source>
        <strain evidence="1">cv. OR44</strain>
    </source>
</reference>
<reference evidence="1" key="1">
    <citation type="submission" date="2015-04" db="UniProtKB">
        <authorList>
            <consortium name="EnsemblPlants"/>
        </authorList>
    </citation>
    <scope>IDENTIFICATION</scope>
</reference>
<dbReference type="Proteomes" id="UP000008021">
    <property type="component" value="Chromosome 3"/>
</dbReference>
<proteinExistence type="predicted"/>
<evidence type="ECO:0000313" key="2">
    <source>
        <dbReference type="Proteomes" id="UP000008021"/>
    </source>
</evidence>
<accession>A0A0E0D5C2</accession>
<keyword evidence="2" id="KW-1185">Reference proteome</keyword>
<dbReference type="EnsemblPlants" id="OMERI03G27690.1">
    <property type="protein sequence ID" value="OMERI03G27690.1"/>
    <property type="gene ID" value="OMERI03G27690"/>
</dbReference>
<evidence type="ECO:0000313" key="1">
    <source>
        <dbReference type="EnsemblPlants" id="OMERI03G27690.1"/>
    </source>
</evidence>
<name>A0A0E0D5C2_9ORYZ</name>
<dbReference type="HOGENOM" id="CLU_2926577_0_0_1"/>
<dbReference type="Gramene" id="OMERI03G27690.1">
    <property type="protein sequence ID" value="OMERI03G27690.1"/>
    <property type="gene ID" value="OMERI03G27690"/>
</dbReference>
<protein>
    <submittedName>
        <fullName evidence="1">Uncharacterized protein</fullName>
    </submittedName>
</protein>
<sequence>MCYEGRGNSEASTIIRIEAWGARSSTLTLCLVLPGFTTNGSASGLVEHANVPMEGIKQHNG</sequence>
<dbReference type="AlphaFoldDB" id="A0A0E0D5C2"/>